<evidence type="ECO:0000313" key="2">
    <source>
        <dbReference type="Proteomes" id="UP000786811"/>
    </source>
</evidence>
<comment type="caution">
    <text evidence="1">The sequence shown here is derived from an EMBL/GenBank/DDBJ whole genome shotgun (WGS) entry which is preliminary data.</text>
</comment>
<protein>
    <submittedName>
        <fullName evidence="1">Uncharacterized protein</fullName>
    </submittedName>
</protein>
<gene>
    <name evidence="1" type="ORF">HICCMSTLAB_LOCUS6679</name>
</gene>
<proteinExistence type="predicted"/>
<dbReference type="PANTHER" id="PTHR46579">
    <property type="entry name" value="F5/8 TYPE C DOMAIN-CONTAINING PROTEIN-RELATED"/>
    <property type="match status" value="1"/>
</dbReference>
<dbReference type="AlphaFoldDB" id="A0A8J2HFK0"/>
<evidence type="ECO:0000313" key="1">
    <source>
        <dbReference type="EMBL" id="CAG5093229.1"/>
    </source>
</evidence>
<dbReference type="Proteomes" id="UP000786811">
    <property type="component" value="Unassembled WGS sequence"/>
</dbReference>
<dbReference type="OrthoDB" id="6509516at2759"/>
<reference evidence="1" key="1">
    <citation type="submission" date="2021-04" db="EMBL/GenBank/DDBJ databases">
        <authorList>
            <person name="Chebbi M.A.C M."/>
        </authorList>
    </citation>
    <scope>NUCLEOTIDE SEQUENCE</scope>
</reference>
<sequence>MSKNIKADVTCSGCKKKYKTSKKKGNFFVTVDLKTQLDNFLSSESMREEIHNRNNSHRDDCISDVCDSDRYMNDKYIQSKSDEENVVLTLNVNLDGAPLFKSGKNSFWPIQCVINEISQKIKHKFMLLAGLSYTATEPKPQFMNLYLDTFISQVKELTKTGLQVLAENGRIITYYVKIFSFPVDSVARPVLQNRLQFNGFFGCSWCYQRGKTSSKSLKYSLSSENPPLRDHEMYLTDVEQLKKDLETLPKTKKNEKYTVFEVKGSSVLSNLPDFDCIWGYPHDYMHGVLLGVERQLWNKWSKDYLSVDQRKLVNARLTTIQPTNEIHRTPRVLLKKQSWKATEWRSWLLFYSVPVLSGILRQDLLDSYKLLVKSPNGVMGQMANRTLRYNNFQKMLFEESEESCREFCEQILNKRRENVYKSEKSEDGALMMDYLRDHEFKISGRYYNRCLFKKTMYHCVLYTQAQKTNNSFIRLEDGRMAKIVQFLLQNKKAFMEVQILSVAVVENFEHLWMIQNYKSDVIRLPITKIQNKMIYIAIKALSCSEENKDYLSVQ</sequence>
<organism evidence="1 2">
    <name type="scientific">Cotesia congregata</name>
    <name type="common">Parasitoid wasp</name>
    <name type="synonym">Apanteles congregatus</name>
    <dbReference type="NCBI Taxonomy" id="51543"/>
    <lineage>
        <taxon>Eukaryota</taxon>
        <taxon>Metazoa</taxon>
        <taxon>Ecdysozoa</taxon>
        <taxon>Arthropoda</taxon>
        <taxon>Hexapoda</taxon>
        <taxon>Insecta</taxon>
        <taxon>Pterygota</taxon>
        <taxon>Neoptera</taxon>
        <taxon>Endopterygota</taxon>
        <taxon>Hymenoptera</taxon>
        <taxon>Apocrita</taxon>
        <taxon>Ichneumonoidea</taxon>
        <taxon>Braconidae</taxon>
        <taxon>Microgastrinae</taxon>
        <taxon>Cotesia</taxon>
    </lineage>
</organism>
<name>A0A8J2HFK0_COTCN</name>
<keyword evidence="2" id="KW-1185">Reference proteome</keyword>
<accession>A0A8J2HFK0</accession>
<dbReference type="EMBL" id="CAJNRD030001120">
    <property type="protein sequence ID" value="CAG5093229.1"/>
    <property type="molecule type" value="Genomic_DNA"/>
</dbReference>
<dbReference type="PANTHER" id="PTHR46579:SF1">
    <property type="entry name" value="F5_8 TYPE C DOMAIN-CONTAINING PROTEIN"/>
    <property type="match status" value="1"/>
</dbReference>